<name>A0A0F7TVH8_PENBI</name>
<dbReference type="InterPro" id="IPR056884">
    <property type="entry name" value="NPHP3-like_N"/>
</dbReference>
<evidence type="ECO:0000313" key="5">
    <source>
        <dbReference type="Proteomes" id="UP000042958"/>
    </source>
</evidence>
<dbReference type="InterPro" id="IPR036770">
    <property type="entry name" value="Ankyrin_rpt-contain_sf"/>
</dbReference>
<keyword evidence="2" id="KW-0040">ANK repeat</keyword>
<sequence length="826" mass="92451">MADGPQGQANQVLWLHGNPGTGKSIMAIYLAEELPTALFNMEGDEVTLGYFFCDSGFHTRRTATSIVRGLLYQLIRKHKKLLDFILLEYRSRGAELFTSFDALWSIFMDMVADQSIGRIYCIINALDECDQESKQILLQQLEETFQSQETSPNVRILVTSRPYPEIRESLEMFPNKDLASFPEGQEDIDLCIEERLNFLAKRKKYTNKVKEQVRKILRDKAEGTFLWVGLACEELKDIPSSRVISTLQDIPKGLHAIYKKLLETAWAQNETSGDDLQRFLSYMAVSSRPLTVAELCEACQLYEEEEDFETRIRFTHDNIESCRLMVVIQEEKVLLLHQSVKDYLVGASSSYFIEVAEAHARLAYRCVDILIAQFYSTYQLHTGFLDYATLEWPHHARMSGSKFKVQSEQAKFFQLLSPCRDAWLQRIISASELLRFPTNFSVFHVAALWGIAALVDYASELGAQGSQREGSNHVVHINCLDVEGRTPLEYAAESDDADSVAALLSRGGTVTAQTVIAAAENCSNGKEVMEILIDRCGDQISITDEVLKATAQNERNGKQVMALLLDRRGDEITITEEVVIAAAQNEENGKEVMALLLDRHGDQITITEEVVIAAAQNEENGKEVVALLLDRRGDQITITNEVLKAAAGNWFRGKEVMALLLDHHEGQISISNEVLIAAASNMGNGAEVIALLLDRHRDQITIAEEIVKSAAGNWFKGKEVIALLLNHHRDQITITDEVLKAAAGNIRNGKEVMALLLDRCGDQITITYEVLKAAAGNMINGIEIMALLDQYGDRITFTVDAMEAKANFLSEVDIQMVSTEELEFDD</sequence>
<dbReference type="Proteomes" id="UP000042958">
    <property type="component" value="Unassembled WGS sequence"/>
</dbReference>
<dbReference type="PROSITE" id="PS50297">
    <property type="entry name" value="ANK_REP_REGION"/>
    <property type="match status" value="1"/>
</dbReference>
<dbReference type="InterPro" id="IPR027417">
    <property type="entry name" value="P-loop_NTPase"/>
</dbReference>
<reference evidence="5" key="1">
    <citation type="journal article" date="2015" name="Genome Announc.">
        <title>Draft genome sequence of the fungus Penicillium brasilianum MG11.</title>
        <authorList>
            <person name="Horn F."/>
            <person name="Linde J."/>
            <person name="Mattern D.J."/>
            <person name="Walther G."/>
            <person name="Guthke R."/>
            <person name="Brakhage A.A."/>
            <person name="Valiante V."/>
        </authorList>
    </citation>
    <scope>NUCLEOTIDE SEQUENCE [LARGE SCALE GENOMIC DNA]</scope>
    <source>
        <strain evidence="5">MG11</strain>
    </source>
</reference>
<dbReference type="Gene3D" id="1.25.40.20">
    <property type="entry name" value="Ankyrin repeat-containing domain"/>
    <property type="match status" value="1"/>
</dbReference>
<keyword evidence="5" id="KW-1185">Reference proteome</keyword>
<dbReference type="Gene3D" id="1.20.5.340">
    <property type="match status" value="4"/>
</dbReference>
<dbReference type="SUPFAM" id="SSF48403">
    <property type="entry name" value="Ankyrin repeat"/>
    <property type="match status" value="1"/>
</dbReference>
<evidence type="ECO:0000256" key="1">
    <source>
        <dbReference type="ARBA" id="ARBA00022737"/>
    </source>
</evidence>
<feature type="domain" description="Nephrocystin 3-like N-terminal" evidence="3">
    <location>
        <begin position="8"/>
        <end position="161"/>
    </location>
</feature>
<dbReference type="Pfam" id="PF23397">
    <property type="entry name" value="DUF7104"/>
    <property type="match status" value="9"/>
</dbReference>
<evidence type="ECO:0000259" key="3">
    <source>
        <dbReference type="Pfam" id="PF24883"/>
    </source>
</evidence>
<organism evidence="4 5">
    <name type="scientific">Penicillium brasilianum</name>
    <dbReference type="NCBI Taxonomy" id="104259"/>
    <lineage>
        <taxon>Eukaryota</taxon>
        <taxon>Fungi</taxon>
        <taxon>Dikarya</taxon>
        <taxon>Ascomycota</taxon>
        <taxon>Pezizomycotina</taxon>
        <taxon>Eurotiomycetes</taxon>
        <taxon>Eurotiomycetidae</taxon>
        <taxon>Eurotiales</taxon>
        <taxon>Aspergillaceae</taxon>
        <taxon>Penicillium</taxon>
    </lineage>
</organism>
<dbReference type="InterPro" id="IPR055530">
    <property type="entry name" value="DUF7104"/>
</dbReference>
<gene>
    <name evidence="4" type="ORF">PMG11_07738</name>
</gene>
<dbReference type="InterPro" id="IPR002110">
    <property type="entry name" value="Ankyrin_rpt"/>
</dbReference>
<dbReference type="SMART" id="SM00248">
    <property type="entry name" value="ANK"/>
    <property type="match status" value="2"/>
</dbReference>
<accession>A0A0F7TVH8</accession>
<dbReference type="Pfam" id="PF24883">
    <property type="entry name" value="NPHP3_N"/>
    <property type="match status" value="1"/>
</dbReference>
<dbReference type="AlphaFoldDB" id="A0A0F7TVH8"/>
<dbReference type="PANTHER" id="PTHR10039:SF14">
    <property type="entry name" value="NACHT DOMAIN-CONTAINING PROTEIN"/>
    <property type="match status" value="1"/>
</dbReference>
<dbReference type="PROSITE" id="PS50088">
    <property type="entry name" value="ANK_REPEAT"/>
    <property type="match status" value="1"/>
</dbReference>
<keyword evidence="1" id="KW-0677">Repeat</keyword>
<dbReference type="PANTHER" id="PTHR10039">
    <property type="entry name" value="AMELOGENIN"/>
    <property type="match status" value="1"/>
</dbReference>
<dbReference type="OrthoDB" id="20872at2759"/>
<protein>
    <recommendedName>
        <fullName evidence="3">Nephrocystin 3-like N-terminal domain-containing protein</fullName>
    </recommendedName>
</protein>
<dbReference type="STRING" id="104259.A0A0F7TVH8"/>
<dbReference type="SUPFAM" id="SSF52540">
    <property type="entry name" value="P-loop containing nucleoside triphosphate hydrolases"/>
    <property type="match status" value="1"/>
</dbReference>
<evidence type="ECO:0000256" key="2">
    <source>
        <dbReference type="PROSITE-ProRule" id="PRU00023"/>
    </source>
</evidence>
<dbReference type="EMBL" id="CDHK01000007">
    <property type="protein sequence ID" value="CEJ59102.1"/>
    <property type="molecule type" value="Genomic_DNA"/>
</dbReference>
<feature type="repeat" description="ANK" evidence="2">
    <location>
        <begin position="483"/>
        <end position="515"/>
    </location>
</feature>
<dbReference type="Gene3D" id="3.40.50.300">
    <property type="entry name" value="P-loop containing nucleotide triphosphate hydrolases"/>
    <property type="match status" value="1"/>
</dbReference>
<evidence type="ECO:0000313" key="4">
    <source>
        <dbReference type="EMBL" id="CEJ59102.1"/>
    </source>
</evidence>
<proteinExistence type="predicted"/>